<dbReference type="EMBL" id="BGPR01020550">
    <property type="protein sequence ID" value="GBN84944.1"/>
    <property type="molecule type" value="Genomic_DNA"/>
</dbReference>
<name>A0A4Y2S9P4_ARAVE</name>
<evidence type="ECO:0000313" key="2">
    <source>
        <dbReference type="EMBL" id="GBN84944.1"/>
    </source>
</evidence>
<organism evidence="2 3">
    <name type="scientific">Araneus ventricosus</name>
    <name type="common">Orbweaver spider</name>
    <name type="synonym">Epeira ventricosa</name>
    <dbReference type="NCBI Taxonomy" id="182803"/>
    <lineage>
        <taxon>Eukaryota</taxon>
        <taxon>Metazoa</taxon>
        <taxon>Ecdysozoa</taxon>
        <taxon>Arthropoda</taxon>
        <taxon>Chelicerata</taxon>
        <taxon>Arachnida</taxon>
        <taxon>Araneae</taxon>
        <taxon>Araneomorphae</taxon>
        <taxon>Entelegynae</taxon>
        <taxon>Araneoidea</taxon>
        <taxon>Araneidae</taxon>
        <taxon>Araneus</taxon>
    </lineage>
</organism>
<comment type="caution">
    <text evidence="2">The sequence shown here is derived from an EMBL/GenBank/DDBJ whole genome shotgun (WGS) entry which is preliminary data.</text>
</comment>
<sequence length="114" mass="12430">MTSIAFGVIVQLQERLGQKPSLVQVALTSEVFTLTGLIKNVPSSANVSSRGNENIPTNHKRSLKGDPTYPSNHDDPPAVVVKQCLWGVKVVAIVHLREILFNLGNHRQALILPT</sequence>
<evidence type="ECO:0000256" key="1">
    <source>
        <dbReference type="SAM" id="MobiDB-lite"/>
    </source>
</evidence>
<feature type="region of interest" description="Disordered" evidence="1">
    <location>
        <begin position="44"/>
        <end position="74"/>
    </location>
</feature>
<gene>
    <name evidence="2" type="ORF">AVEN_152476_1</name>
</gene>
<reference evidence="2 3" key="1">
    <citation type="journal article" date="2019" name="Sci. Rep.">
        <title>Orb-weaving spider Araneus ventricosus genome elucidates the spidroin gene catalogue.</title>
        <authorList>
            <person name="Kono N."/>
            <person name="Nakamura H."/>
            <person name="Ohtoshi R."/>
            <person name="Moran D.A.P."/>
            <person name="Shinohara A."/>
            <person name="Yoshida Y."/>
            <person name="Fujiwara M."/>
            <person name="Mori M."/>
            <person name="Tomita M."/>
            <person name="Arakawa K."/>
        </authorList>
    </citation>
    <scope>NUCLEOTIDE SEQUENCE [LARGE SCALE GENOMIC DNA]</scope>
</reference>
<protein>
    <submittedName>
        <fullName evidence="2">Uncharacterized protein</fullName>
    </submittedName>
</protein>
<evidence type="ECO:0000313" key="3">
    <source>
        <dbReference type="Proteomes" id="UP000499080"/>
    </source>
</evidence>
<dbReference type="AlphaFoldDB" id="A0A4Y2S9P4"/>
<proteinExistence type="predicted"/>
<dbReference type="Proteomes" id="UP000499080">
    <property type="component" value="Unassembled WGS sequence"/>
</dbReference>
<keyword evidence="3" id="KW-1185">Reference proteome</keyword>
<accession>A0A4Y2S9P4</accession>
<feature type="compositionally biased region" description="Polar residues" evidence="1">
    <location>
        <begin position="44"/>
        <end position="57"/>
    </location>
</feature>